<feature type="transmembrane region" description="Helical" evidence="10">
    <location>
        <begin position="861"/>
        <end position="886"/>
    </location>
</feature>
<keyword evidence="6" id="KW-0406">Ion transport</keyword>
<dbReference type="GO" id="GO:0000329">
    <property type="term" value="C:fungal-type vacuole membrane"/>
    <property type="evidence" value="ECO:0007669"/>
    <property type="project" value="TreeGrafter"/>
</dbReference>
<feature type="region of interest" description="Disordered" evidence="9">
    <location>
        <begin position="774"/>
        <end position="798"/>
    </location>
</feature>
<evidence type="ECO:0000256" key="7">
    <source>
        <dbReference type="ARBA" id="ARBA00023136"/>
    </source>
</evidence>
<evidence type="ECO:0000313" key="11">
    <source>
        <dbReference type="EMBL" id="KAA1077814.1"/>
    </source>
</evidence>
<dbReference type="Pfam" id="PF01496">
    <property type="entry name" value="V_ATPase_I"/>
    <property type="match status" value="1"/>
</dbReference>
<dbReference type="OrthoDB" id="10264220at2759"/>
<evidence type="ECO:0000256" key="1">
    <source>
        <dbReference type="ARBA" id="ARBA00004141"/>
    </source>
</evidence>
<evidence type="ECO:0000256" key="2">
    <source>
        <dbReference type="ARBA" id="ARBA00009904"/>
    </source>
</evidence>
<evidence type="ECO:0000313" key="12">
    <source>
        <dbReference type="Proteomes" id="UP000324748"/>
    </source>
</evidence>
<feature type="transmembrane region" description="Helical" evidence="10">
    <location>
        <begin position="546"/>
        <end position="571"/>
    </location>
</feature>
<dbReference type="Gene3D" id="2.40.70.10">
    <property type="entry name" value="Acid Proteases"/>
    <property type="match status" value="1"/>
</dbReference>
<dbReference type="EMBL" id="VSWC01000144">
    <property type="protein sequence ID" value="KAA1077814.1"/>
    <property type="molecule type" value="Genomic_DNA"/>
</dbReference>
<comment type="caution">
    <text evidence="11">The sequence shown here is derived from an EMBL/GenBank/DDBJ whole genome shotgun (WGS) entry which is preliminary data.</text>
</comment>
<feature type="compositionally biased region" description="Polar residues" evidence="9">
    <location>
        <begin position="1"/>
        <end position="11"/>
    </location>
</feature>
<keyword evidence="4 10" id="KW-0812">Transmembrane</keyword>
<keyword evidence="5 10" id="KW-1133">Transmembrane helix</keyword>
<evidence type="ECO:0000256" key="6">
    <source>
        <dbReference type="ARBA" id="ARBA00023065"/>
    </source>
</evidence>
<dbReference type="Proteomes" id="UP000324748">
    <property type="component" value="Unassembled WGS sequence"/>
</dbReference>
<gene>
    <name evidence="11" type="primary">VPH1_2</name>
    <name evidence="11" type="ORF">PGT21_020765</name>
</gene>
<dbReference type="PANTHER" id="PTHR11629">
    <property type="entry name" value="VACUOLAR PROTON ATPASES"/>
    <property type="match status" value="1"/>
</dbReference>
<feature type="coiled-coil region" evidence="8">
    <location>
        <begin position="169"/>
        <end position="210"/>
    </location>
</feature>
<keyword evidence="7 10" id="KW-0472">Membrane</keyword>
<evidence type="ECO:0000256" key="5">
    <source>
        <dbReference type="ARBA" id="ARBA00022989"/>
    </source>
</evidence>
<keyword evidence="8" id="KW-0175">Coiled coil</keyword>
<dbReference type="GO" id="GO:0046961">
    <property type="term" value="F:proton-transporting ATPase activity, rotational mechanism"/>
    <property type="evidence" value="ECO:0007669"/>
    <property type="project" value="InterPro"/>
</dbReference>
<feature type="region of interest" description="Disordered" evidence="9">
    <location>
        <begin position="1"/>
        <end position="54"/>
    </location>
</feature>
<dbReference type="PANTHER" id="PTHR11629:SF63">
    <property type="entry name" value="V-TYPE PROTON ATPASE SUBUNIT A"/>
    <property type="match status" value="1"/>
</dbReference>
<feature type="transmembrane region" description="Helical" evidence="10">
    <location>
        <begin position="727"/>
        <end position="746"/>
    </location>
</feature>
<comment type="similarity">
    <text evidence="2">Belongs to the V-ATPase 116 kDa subunit family.</text>
</comment>
<dbReference type="GO" id="GO:0033179">
    <property type="term" value="C:proton-transporting V-type ATPase, V0 domain"/>
    <property type="evidence" value="ECO:0007669"/>
    <property type="project" value="InterPro"/>
</dbReference>
<organism evidence="11 12">
    <name type="scientific">Puccinia graminis f. sp. tritici</name>
    <dbReference type="NCBI Taxonomy" id="56615"/>
    <lineage>
        <taxon>Eukaryota</taxon>
        <taxon>Fungi</taxon>
        <taxon>Dikarya</taxon>
        <taxon>Basidiomycota</taxon>
        <taxon>Pucciniomycotina</taxon>
        <taxon>Pucciniomycetes</taxon>
        <taxon>Pucciniales</taxon>
        <taxon>Pucciniaceae</taxon>
        <taxon>Puccinia</taxon>
    </lineage>
</organism>
<name>A0A5B0MP72_PUCGR</name>
<accession>A0A5B0MP72</accession>
<dbReference type="CDD" id="cd00303">
    <property type="entry name" value="retropepsin_like"/>
    <property type="match status" value="1"/>
</dbReference>
<dbReference type="GO" id="GO:0016471">
    <property type="term" value="C:vacuolar proton-transporting V-type ATPase complex"/>
    <property type="evidence" value="ECO:0007669"/>
    <property type="project" value="TreeGrafter"/>
</dbReference>
<evidence type="ECO:0000256" key="9">
    <source>
        <dbReference type="SAM" id="MobiDB-lite"/>
    </source>
</evidence>
<evidence type="ECO:0000256" key="4">
    <source>
        <dbReference type="ARBA" id="ARBA00022692"/>
    </source>
</evidence>
<proteinExistence type="inferred from homology"/>
<feature type="transmembrane region" description="Helical" evidence="10">
    <location>
        <begin position="633"/>
        <end position="652"/>
    </location>
</feature>
<dbReference type="InterPro" id="IPR002490">
    <property type="entry name" value="V-ATPase_116kDa_su"/>
</dbReference>
<dbReference type="GO" id="GO:0051117">
    <property type="term" value="F:ATPase binding"/>
    <property type="evidence" value="ECO:0007669"/>
    <property type="project" value="TreeGrafter"/>
</dbReference>
<evidence type="ECO:0000256" key="8">
    <source>
        <dbReference type="SAM" id="Coils"/>
    </source>
</evidence>
<feature type="region of interest" description="Disordered" evidence="9">
    <location>
        <begin position="1261"/>
        <end position="1287"/>
    </location>
</feature>
<evidence type="ECO:0000256" key="10">
    <source>
        <dbReference type="SAM" id="Phobius"/>
    </source>
</evidence>
<feature type="transmembrane region" description="Helical" evidence="10">
    <location>
        <begin position="664"/>
        <end position="684"/>
    </location>
</feature>
<dbReference type="InterPro" id="IPR021109">
    <property type="entry name" value="Peptidase_aspartic_dom_sf"/>
</dbReference>
<feature type="region of interest" description="Disordered" evidence="9">
    <location>
        <begin position="935"/>
        <end position="984"/>
    </location>
</feature>
<reference evidence="11 12" key="1">
    <citation type="submission" date="2019-05" db="EMBL/GenBank/DDBJ databases">
        <title>Emergence of the Ug99 lineage of the wheat stem rust pathogen through somatic hybridization.</title>
        <authorList>
            <person name="Li F."/>
            <person name="Upadhyaya N.M."/>
            <person name="Sperschneider J."/>
            <person name="Matny O."/>
            <person name="Nguyen-Phuc H."/>
            <person name="Mago R."/>
            <person name="Raley C."/>
            <person name="Miller M.E."/>
            <person name="Silverstein K.A.T."/>
            <person name="Henningsen E."/>
            <person name="Hirsch C.D."/>
            <person name="Visser B."/>
            <person name="Pretorius Z.A."/>
            <person name="Steffenson B.J."/>
            <person name="Schwessinger B."/>
            <person name="Dodds P.N."/>
            <person name="Figueroa M."/>
        </authorList>
    </citation>
    <scope>NUCLEOTIDE SEQUENCE [LARGE SCALE GENOMIC DNA]</scope>
    <source>
        <strain evidence="11">21-0</strain>
    </source>
</reference>
<protein>
    <submittedName>
        <fullName evidence="11">H(+)-transporting V0 sector ATPase subunit a</fullName>
    </submittedName>
</protein>
<sequence length="1599" mass="177831">MNVNCGISTPKVSRDKTGTLPSETSFRLRLPTPLRASTGLDPSQHHPHTTYNTGNKHLLQQTGHSTMSSLLRSEEMSLVQIFIPPDVAHPTVAELAKLGRVQFKDLNADVNPFQRTYVAEIRLLDEMTRRLTFFNSLLEAENITARPLQHSTSAHLLDPSSDSHYASLLDSLNLELKDQEIRLNTMNASYDTLRKRLGELEEAQHVLRETAIFFERAQHRSPEEERQTRGSFDDDRAGLLDHAAEAGRADLPDESGPGGAAFELEFVAGTIDRARMPTFERVLWRVLRGNLYLNWAEIDEPLTSAMAALPASASQAEQEKAKAMRKVVFIIFAHGDELRSKIRKISESLGANVVPVDPNPSVRENSLRDITSRIEDISVVLYNTNQTRRNAVSNIGEALAGWWAVVRKEKVIYATMNKFSHDQRRSALVSEGWVPTRDISAVQQALYRATERLGTGVPAILHELRTSTKPPTFHRTNKFTEGFQAIVDAYGIATYQEVNPALFTIITFPFLFAVMFGDIGHGFIMFMAALYLVVKENELGKVKNEIFSMFFFGRYIILLMGAFAVFTGIMYNDIFSLSLTLAQSAWKWPEHISPGTVTAELTDARYPLGIDPNWHGAENNLIFTNSLKMKMSIILGVIHMTFAICLQVPNHLFFGRFNSIWAEFLPQLLFMESIFGYLVLTILYKWSIDWSQPGARNPPNILNMLIYMFLAPGSVDPEEQLYAGQPFIQVVLLLLALVCIPWMLCVKPYLEYQAHQKILGQGYGRVAGQNHSQDELRRTSHEVDEEEAGHVASHHDADGDEHGFDMGDIIIHQSIHTIEFALGCISNTASYLRLWALSLAHAQLSEVLWSMTIKLSFGIEGLMGIVATVFLFAMWMSLTVAILIVMEGLSAFLHALRLHWVESNGKHYEGAGYQFDPLSLSHPLIPLLPARRVHPGSRSRPVMPPYGLLNQGDQTQDDIDPPQGSGSGGPQQSETPATRVVRGEELDNVAAEVARMQRSMDRMMTLLENSPLLQPPPPPPQMNQFAGPPTTNPFQRPGILPEVQEPEPLPQPEPSRLKDVYFSGEPGHLLSFLRTIRDFLRNNSNFNSEKRHVVWISRHFGFHPAERKKTPSPAENWYNSLVIDNARQQGVIDVYGDLDGQPFKLPTLASVSAFLDGLIAVFGDKFMRENAKRALEACKQRQLTIGEYNSQFKSLVYLVEDVEATRIEKYTQGLNPRIVRKAMSKQWIDAKTLDVKMELASDAAAQLDILVLLPPDPPAGSQLHPLSSTQLGHPPPQPPRPPRDPDAMEIDATRVVLAAAGKSILDAARAICRARNLCFRCLAPIIPGVHTGSLNCPNMFITNEKRKEFVDQCRRNQNTSTSISSIKTTPSPTHNFLTYQPVPPPAPLPLPERPPPALDTPYDGTNTTNYSTSVGFDEQYDDYEEEDCATVEVPLSTVQVRLEGSNGSRLLVPVSFKGPGGSMIPATVLVDTGAMANFINESFVRQHDLKICPRNTPIRCVGFDGREGVGGLVTQDWAGMIQLSTIDAKPFTLQSSFGITRLGSVDAIFGLPWLDRQGWVASGSLKGGHQFTLGSTPLFVIESTSLGGKPGDELYTPSP</sequence>
<evidence type="ECO:0000256" key="3">
    <source>
        <dbReference type="ARBA" id="ARBA00022448"/>
    </source>
</evidence>
<keyword evidence="12" id="KW-1185">Reference proteome</keyword>
<comment type="subcellular location">
    <subcellularLocation>
        <location evidence="1">Membrane</location>
        <topology evidence="1">Multi-pass membrane protein</topology>
    </subcellularLocation>
</comment>
<feature type="transmembrane region" description="Helical" evidence="10">
    <location>
        <begin position="510"/>
        <end position="534"/>
    </location>
</feature>
<keyword evidence="3" id="KW-0813">Transport</keyword>
<dbReference type="GO" id="GO:0007035">
    <property type="term" value="P:vacuolar acidification"/>
    <property type="evidence" value="ECO:0007669"/>
    <property type="project" value="TreeGrafter"/>
</dbReference>